<gene>
    <name evidence="1" type="ORF">PR048_019861</name>
</gene>
<evidence type="ECO:0000313" key="2">
    <source>
        <dbReference type="Proteomes" id="UP001159363"/>
    </source>
</evidence>
<comment type="caution">
    <text evidence="1">The sequence shown here is derived from an EMBL/GenBank/DDBJ whole genome shotgun (WGS) entry which is preliminary data.</text>
</comment>
<keyword evidence="2" id="KW-1185">Reference proteome</keyword>
<accession>A0ABQ9H4N4</accession>
<proteinExistence type="predicted"/>
<name>A0ABQ9H4N4_9NEOP</name>
<organism evidence="1 2">
    <name type="scientific">Dryococelus australis</name>
    <dbReference type="NCBI Taxonomy" id="614101"/>
    <lineage>
        <taxon>Eukaryota</taxon>
        <taxon>Metazoa</taxon>
        <taxon>Ecdysozoa</taxon>
        <taxon>Arthropoda</taxon>
        <taxon>Hexapoda</taxon>
        <taxon>Insecta</taxon>
        <taxon>Pterygota</taxon>
        <taxon>Neoptera</taxon>
        <taxon>Polyneoptera</taxon>
        <taxon>Phasmatodea</taxon>
        <taxon>Verophasmatodea</taxon>
        <taxon>Anareolatae</taxon>
        <taxon>Phasmatidae</taxon>
        <taxon>Eurycanthinae</taxon>
        <taxon>Dryococelus</taxon>
    </lineage>
</organism>
<evidence type="ECO:0000313" key="1">
    <source>
        <dbReference type="EMBL" id="KAJ8879255.1"/>
    </source>
</evidence>
<protein>
    <submittedName>
        <fullName evidence="1">Uncharacterized protein</fullName>
    </submittedName>
</protein>
<dbReference type="EMBL" id="JARBHB010000007">
    <property type="protein sequence ID" value="KAJ8879255.1"/>
    <property type="molecule type" value="Genomic_DNA"/>
</dbReference>
<reference evidence="1 2" key="1">
    <citation type="submission" date="2023-02" db="EMBL/GenBank/DDBJ databases">
        <title>LHISI_Scaffold_Assembly.</title>
        <authorList>
            <person name="Stuart O.P."/>
            <person name="Cleave R."/>
            <person name="Magrath M.J.L."/>
            <person name="Mikheyev A.S."/>
        </authorList>
    </citation>
    <scope>NUCLEOTIDE SEQUENCE [LARGE SCALE GENOMIC DNA]</scope>
    <source>
        <strain evidence="1">Daus_M_001</strain>
        <tissue evidence="1">Leg muscle</tissue>
    </source>
</reference>
<dbReference type="Proteomes" id="UP001159363">
    <property type="component" value="Chromosome 6"/>
</dbReference>
<sequence>MKSGASRPSPVFSTRYMACPNVGLLQRTTVAERLAYSSPTKANRFILRLGHSQIFAYENCGSIVSPALSFRHCYILTSITLIGSQDFAEVKSEDWSMTNTQAIRVGKLCSTDPESNVPHGHLQLLQHFLGAIIIIFVQCHCLYRTSGVIPLIVVPPISLTLHCTDTRSLQTSLSLVTLAVTRPFAGSSLHYLRTPGA</sequence>